<evidence type="ECO:0000313" key="3">
    <source>
        <dbReference type="Proteomes" id="UP000799771"/>
    </source>
</evidence>
<name>A0A6A6A0P9_9PLEO</name>
<evidence type="ECO:0000313" key="2">
    <source>
        <dbReference type="EMBL" id="KAF2124724.1"/>
    </source>
</evidence>
<organism evidence="2 3">
    <name type="scientific">Dothidotthia symphoricarpi CBS 119687</name>
    <dbReference type="NCBI Taxonomy" id="1392245"/>
    <lineage>
        <taxon>Eukaryota</taxon>
        <taxon>Fungi</taxon>
        <taxon>Dikarya</taxon>
        <taxon>Ascomycota</taxon>
        <taxon>Pezizomycotina</taxon>
        <taxon>Dothideomycetes</taxon>
        <taxon>Pleosporomycetidae</taxon>
        <taxon>Pleosporales</taxon>
        <taxon>Dothidotthiaceae</taxon>
        <taxon>Dothidotthia</taxon>
    </lineage>
</organism>
<sequence length="323" mass="34325">MGRRGRGAGEAVVERRRWQRVPGLPTDLQACIGRLSSEDRLALRTASFFRQKAERKRIGRVRAAAQRVKTTEVVLHRKKGHHSTVIDVGAGARWACNCAAVCKSASVHSPLAQLDSVPGLAREYVAGPAAASNDAASLSCPSHRWLVPGPLPRICASICAPVQLSPGARSGEPWRLAHGDSRHSRHSHPSHSAALWPTPGQTVLGSAMELPAALQLDIAAARPLVPGYPSPSRLCAMRGFCHAQQQSTTEVYARPHRPDKSALMFPRSHPAAAATQSPAILPSTCNLPSHPHLCATVGKAAPARSAVPPAATQSTPIRTRSCT</sequence>
<dbReference type="RefSeq" id="XP_033519117.1">
    <property type="nucleotide sequence ID" value="XM_033670903.1"/>
</dbReference>
<proteinExistence type="predicted"/>
<reference evidence="2" key="1">
    <citation type="journal article" date="2020" name="Stud. Mycol.">
        <title>101 Dothideomycetes genomes: a test case for predicting lifestyles and emergence of pathogens.</title>
        <authorList>
            <person name="Haridas S."/>
            <person name="Albert R."/>
            <person name="Binder M."/>
            <person name="Bloem J."/>
            <person name="Labutti K."/>
            <person name="Salamov A."/>
            <person name="Andreopoulos B."/>
            <person name="Baker S."/>
            <person name="Barry K."/>
            <person name="Bills G."/>
            <person name="Bluhm B."/>
            <person name="Cannon C."/>
            <person name="Castanera R."/>
            <person name="Culley D."/>
            <person name="Daum C."/>
            <person name="Ezra D."/>
            <person name="Gonzalez J."/>
            <person name="Henrissat B."/>
            <person name="Kuo A."/>
            <person name="Liang C."/>
            <person name="Lipzen A."/>
            <person name="Lutzoni F."/>
            <person name="Magnuson J."/>
            <person name="Mondo S."/>
            <person name="Nolan M."/>
            <person name="Ohm R."/>
            <person name="Pangilinan J."/>
            <person name="Park H.-J."/>
            <person name="Ramirez L."/>
            <person name="Alfaro M."/>
            <person name="Sun H."/>
            <person name="Tritt A."/>
            <person name="Yoshinaga Y."/>
            <person name="Zwiers L.-H."/>
            <person name="Turgeon B."/>
            <person name="Goodwin S."/>
            <person name="Spatafora J."/>
            <person name="Crous P."/>
            <person name="Grigoriev I."/>
        </authorList>
    </citation>
    <scope>NUCLEOTIDE SEQUENCE</scope>
    <source>
        <strain evidence="2">CBS 119687</strain>
    </source>
</reference>
<gene>
    <name evidence="2" type="ORF">P153DRAFT_390194</name>
</gene>
<feature type="region of interest" description="Disordered" evidence="1">
    <location>
        <begin position="167"/>
        <end position="195"/>
    </location>
</feature>
<keyword evidence="3" id="KW-1185">Reference proteome</keyword>
<dbReference type="Proteomes" id="UP000799771">
    <property type="component" value="Unassembled WGS sequence"/>
</dbReference>
<evidence type="ECO:0000256" key="1">
    <source>
        <dbReference type="SAM" id="MobiDB-lite"/>
    </source>
</evidence>
<dbReference type="GeneID" id="54411335"/>
<dbReference type="EMBL" id="ML977518">
    <property type="protein sequence ID" value="KAF2124724.1"/>
    <property type="molecule type" value="Genomic_DNA"/>
</dbReference>
<dbReference type="AlphaFoldDB" id="A0A6A6A0P9"/>
<protein>
    <submittedName>
        <fullName evidence="2">Uncharacterized protein</fullName>
    </submittedName>
</protein>
<accession>A0A6A6A0P9</accession>